<proteinExistence type="predicted"/>
<evidence type="ECO:0000313" key="1">
    <source>
        <dbReference type="EMBL" id="WIA14281.1"/>
    </source>
</evidence>
<reference evidence="1 2" key="1">
    <citation type="submission" date="2023-05" db="EMBL/GenBank/DDBJ databases">
        <title>A 100% complete, gapless, phased diploid assembly of the Scenedesmus obliquus UTEX 3031 genome.</title>
        <authorList>
            <person name="Biondi T.C."/>
            <person name="Hanschen E.R."/>
            <person name="Kwon T."/>
            <person name="Eng W."/>
            <person name="Kruse C.P.S."/>
            <person name="Koehler S.I."/>
            <person name="Kunde Y."/>
            <person name="Gleasner C.D."/>
            <person name="You Mak K.T."/>
            <person name="Polle J."/>
            <person name="Hovde B.T."/>
            <person name="Starkenburg S.R."/>
        </authorList>
    </citation>
    <scope>NUCLEOTIDE SEQUENCE [LARGE SCALE GENOMIC DNA]</scope>
    <source>
        <strain evidence="1 2">DOE0152z</strain>
    </source>
</reference>
<accession>A0ABY8U2W0</accession>
<evidence type="ECO:0000313" key="2">
    <source>
        <dbReference type="Proteomes" id="UP001244341"/>
    </source>
</evidence>
<organism evidence="1 2">
    <name type="scientific">Tetradesmus obliquus</name>
    <name type="common">Green alga</name>
    <name type="synonym">Acutodesmus obliquus</name>
    <dbReference type="NCBI Taxonomy" id="3088"/>
    <lineage>
        <taxon>Eukaryota</taxon>
        <taxon>Viridiplantae</taxon>
        <taxon>Chlorophyta</taxon>
        <taxon>core chlorophytes</taxon>
        <taxon>Chlorophyceae</taxon>
        <taxon>CS clade</taxon>
        <taxon>Sphaeropleales</taxon>
        <taxon>Scenedesmaceae</taxon>
        <taxon>Tetradesmus</taxon>
    </lineage>
</organism>
<name>A0ABY8U2W0_TETOB</name>
<gene>
    <name evidence="1" type="ORF">OEZ85_002815</name>
</gene>
<sequence>MSAAGPDAGLVHQLTTLLLVPTLGQKFKWRKVHATSATFQSPMVAASVTATATVFQEEETTATTCDVCAPGFNQQGTVCRAPTPALPPGANPIINQWPYPTQREALDALVGSREVRQAVE</sequence>
<keyword evidence="2" id="KW-1185">Reference proteome</keyword>
<dbReference type="Proteomes" id="UP001244341">
    <property type="component" value="Chromosome 5b"/>
</dbReference>
<dbReference type="EMBL" id="CP126212">
    <property type="protein sequence ID" value="WIA14281.1"/>
    <property type="molecule type" value="Genomic_DNA"/>
</dbReference>
<protein>
    <submittedName>
        <fullName evidence="1">Uncharacterized protein</fullName>
    </submittedName>
</protein>